<feature type="region of interest" description="Disordered" evidence="1">
    <location>
        <begin position="1"/>
        <end position="26"/>
    </location>
</feature>
<accession>A0A5R9GH28</accession>
<evidence type="ECO:0000313" key="3">
    <source>
        <dbReference type="Proteomes" id="UP000309676"/>
    </source>
</evidence>
<evidence type="ECO:0000256" key="1">
    <source>
        <dbReference type="SAM" id="MobiDB-lite"/>
    </source>
</evidence>
<dbReference type="Proteomes" id="UP000309676">
    <property type="component" value="Unassembled WGS sequence"/>
</dbReference>
<keyword evidence="3" id="KW-1185">Reference proteome</keyword>
<organism evidence="2 3">
    <name type="scientific">Paenibacillus antri</name>
    <dbReference type="NCBI Taxonomy" id="2582848"/>
    <lineage>
        <taxon>Bacteria</taxon>
        <taxon>Bacillati</taxon>
        <taxon>Bacillota</taxon>
        <taxon>Bacilli</taxon>
        <taxon>Bacillales</taxon>
        <taxon>Paenibacillaceae</taxon>
        <taxon>Paenibacillus</taxon>
    </lineage>
</organism>
<evidence type="ECO:0000313" key="2">
    <source>
        <dbReference type="EMBL" id="TLS53746.1"/>
    </source>
</evidence>
<name>A0A5R9GH28_9BACL</name>
<reference evidence="2 3" key="1">
    <citation type="submission" date="2019-05" db="EMBL/GenBank/DDBJ databases">
        <authorList>
            <person name="Narsing Rao M.P."/>
            <person name="Li W.J."/>
        </authorList>
    </citation>
    <scope>NUCLEOTIDE SEQUENCE [LARGE SCALE GENOMIC DNA]</scope>
    <source>
        <strain evidence="2 3">SYSU_K30003</strain>
    </source>
</reference>
<sequence length="59" mass="6675">MKLEKKPTKAWDSTPAEIRPGDEDAAKANAEMERRFYGRTDGETPAEAVDFAELFRNES</sequence>
<gene>
    <name evidence="2" type="ORF">FE782_05625</name>
</gene>
<comment type="caution">
    <text evidence="2">The sequence shown here is derived from an EMBL/GenBank/DDBJ whole genome shotgun (WGS) entry which is preliminary data.</text>
</comment>
<dbReference type="AlphaFoldDB" id="A0A5R9GH28"/>
<protein>
    <submittedName>
        <fullName evidence="2">Uncharacterized protein</fullName>
    </submittedName>
</protein>
<dbReference type="RefSeq" id="WP_138193063.1">
    <property type="nucleotide sequence ID" value="NZ_VCIW01000002.1"/>
</dbReference>
<dbReference type="EMBL" id="VCIW01000002">
    <property type="protein sequence ID" value="TLS53746.1"/>
    <property type="molecule type" value="Genomic_DNA"/>
</dbReference>
<proteinExistence type="predicted"/>